<name>A0A1D6DYS8_MAIZE</name>
<organism evidence="1">
    <name type="scientific">Zea mays</name>
    <name type="common">Maize</name>
    <dbReference type="NCBI Taxonomy" id="4577"/>
    <lineage>
        <taxon>Eukaryota</taxon>
        <taxon>Viridiplantae</taxon>
        <taxon>Streptophyta</taxon>
        <taxon>Embryophyta</taxon>
        <taxon>Tracheophyta</taxon>
        <taxon>Spermatophyta</taxon>
        <taxon>Magnoliopsida</taxon>
        <taxon>Liliopsida</taxon>
        <taxon>Poales</taxon>
        <taxon>Poaceae</taxon>
        <taxon>PACMAD clade</taxon>
        <taxon>Panicoideae</taxon>
        <taxon>Andropogonodae</taxon>
        <taxon>Andropogoneae</taxon>
        <taxon>Tripsacinae</taxon>
        <taxon>Zea</taxon>
    </lineage>
</organism>
<accession>A0A1D6DYS8</accession>
<dbReference type="GO" id="GO:0032259">
    <property type="term" value="P:methylation"/>
    <property type="evidence" value="ECO:0007669"/>
    <property type="project" value="UniProtKB-KW"/>
</dbReference>
<keyword evidence="1" id="KW-0808">Transferase</keyword>
<sequence length="66" mass="7040">MQGQGPRPHRGAHGGLQQEGRGRQVAHPRRPIAARIAGHCPFLSCPLGLQPAAVYAPIQFMTDCDG</sequence>
<reference evidence="1" key="1">
    <citation type="submission" date="2015-12" db="EMBL/GenBank/DDBJ databases">
        <title>Update maize B73 reference genome by single molecule sequencing technologies.</title>
        <authorList>
            <consortium name="Maize Genome Sequencing Project"/>
            <person name="Ware D."/>
        </authorList>
    </citation>
    <scope>NUCLEOTIDE SEQUENCE [LARGE SCALE GENOMIC DNA]</scope>
    <source>
        <tissue evidence="1">Seedling</tissue>
    </source>
</reference>
<protein>
    <submittedName>
        <fullName evidence="1">Aminomethyltransferase</fullName>
    </submittedName>
</protein>
<gene>
    <name evidence="1" type="ORF">ZEAMMB73_Zm00001d002258</name>
</gene>
<proteinExistence type="predicted"/>
<keyword evidence="1" id="KW-0489">Methyltransferase</keyword>
<evidence type="ECO:0000313" key="1">
    <source>
        <dbReference type="EMBL" id="ONM13715.1"/>
    </source>
</evidence>
<dbReference type="EMBL" id="CM007648">
    <property type="protein sequence ID" value="ONM13715.1"/>
    <property type="molecule type" value="Genomic_DNA"/>
</dbReference>
<dbReference type="GO" id="GO:0008168">
    <property type="term" value="F:methyltransferase activity"/>
    <property type="evidence" value="ECO:0007669"/>
    <property type="project" value="UniProtKB-KW"/>
</dbReference>
<dbReference type="AlphaFoldDB" id="A0A1D6DYS8"/>